<protein>
    <recommendedName>
        <fullName evidence="7">Dipeptide epimerase</fullName>
        <ecNumber evidence="7">5.1.1.-</ecNumber>
    </recommendedName>
</protein>
<dbReference type="PANTHER" id="PTHR48073">
    <property type="entry name" value="O-SUCCINYLBENZOATE SYNTHASE-RELATED"/>
    <property type="match status" value="1"/>
</dbReference>
<dbReference type="Gene3D" id="3.30.390.10">
    <property type="entry name" value="Enolase-like, N-terminal domain"/>
    <property type="match status" value="1"/>
</dbReference>
<feature type="binding site" evidence="6">
    <location>
        <position position="227"/>
    </location>
    <ligand>
        <name>Mg(2+)</name>
        <dbReference type="ChEBI" id="CHEBI:18420"/>
    </ligand>
</feature>
<evidence type="ECO:0000256" key="1">
    <source>
        <dbReference type="ARBA" id="ARBA00008031"/>
    </source>
</evidence>
<dbReference type="SMART" id="SM00922">
    <property type="entry name" value="MR_MLE"/>
    <property type="match status" value="1"/>
</dbReference>
<dbReference type="SUPFAM" id="SSF51604">
    <property type="entry name" value="Enolase C-terminal domain-like"/>
    <property type="match status" value="1"/>
</dbReference>
<dbReference type="AlphaFoldDB" id="A0A5E4YX35"/>
<dbReference type="Gene3D" id="3.20.20.120">
    <property type="entry name" value="Enolase-like C-terminal domain"/>
    <property type="match status" value="1"/>
</dbReference>
<keyword evidence="2 6" id="KW-0479">Metal-binding</keyword>
<evidence type="ECO:0000259" key="8">
    <source>
        <dbReference type="SMART" id="SM00922"/>
    </source>
</evidence>
<dbReference type="SFLD" id="SFLDG00180">
    <property type="entry name" value="muconate_cycloisomerase"/>
    <property type="match status" value="1"/>
</dbReference>
<comment type="similarity">
    <text evidence="1 7">Belongs to the mandelate racemase/muconate lactonizing enzyme family.</text>
</comment>
<accession>A0A5E4YX35</accession>
<gene>
    <name evidence="9" type="primary">ycjG</name>
    <name evidence="9" type="ORF">PPN31114_04859</name>
</gene>
<dbReference type="InterPro" id="IPR013342">
    <property type="entry name" value="Mandelate_racemase_C"/>
</dbReference>
<comment type="cofactor">
    <cofactor evidence="6 7">
        <name>Mg(2+)</name>
        <dbReference type="ChEBI" id="CHEBI:18420"/>
    </cofactor>
    <text evidence="6 7">Binds 1 Mg(2+) ion per subunit.</text>
</comment>
<evidence type="ECO:0000256" key="7">
    <source>
        <dbReference type="RuleBase" id="RU366006"/>
    </source>
</evidence>
<evidence type="ECO:0000313" key="9">
    <source>
        <dbReference type="EMBL" id="VVE53484.1"/>
    </source>
</evidence>
<feature type="binding site" evidence="6">
    <location>
        <position position="178"/>
    </location>
    <ligand>
        <name>Mg(2+)</name>
        <dbReference type="ChEBI" id="CHEBI:18420"/>
    </ligand>
</feature>
<dbReference type="SFLD" id="SFLDS00001">
    <property type="entry name" value="Enolase"/>
    <property type="match status" value="1"/>
</dbReference>
<dbReference type="PANTHER" id="PTHR48073:SF2">
    <property type="entry name" value="O-SUCCINYLBENZOATE SYNTHASE"/>
    <property type="match status" value="1"/>
</dbReference>
<dbReference type="InterPro" id="IPR034603">
    <property type="entry name" value="Dipeptide_epimerase"/>
</dbReference>
<keyword evidence="10" id="KW-1185">Reference proteome</keyword>
<reference evidence="9 10" key="1">
    <citation type="submission" date="2019-08" db="EMBL/GenBank/DDBJ databases">
        <authorList>
            <person name="Peeters C."/>
        </authorList>
    </citation>
    <scope>NUCLEOTIDE SEQUENCE [LARGE SCALE GENOMIC DNA]</scope>
    <source>
        <strain evidence="9 10">LMG 31114</strain>
    </source>
</reference>
<feature type="domain" description="Mandelate racemase/muconate lactonizing enzyme C-terminal" evidence="8">
    <location>
        <begin position="133"/>
        <end position="225"/>
    </location>
</feature>
<name>A0A5E4YX35_9BURK</name>
<organism evidence="9 10">
    <name type="scientific">Pandoraea pneumonica</name>
    <dbReference type="NCBI Taxonomy" id="2508299"/>
    <lineage>
        <taxon>Bacteria</taxon>
        <taxon>Pseudomonadati</taxon>
        <taxon>Pseudomonadota</taxon>
        <taxon>Betaproteobacteria</taxon>
        <taxon>Burkholderiales</taxon>
        <taxon>Burkholderiaceae</taxon>
        <taxon>Pandoraea</taxon>
    </lineage>
</organism>
<evidence type="ECO:0000256" key="6">
    <source>
        <dbReference type="PIRSR" id="PIRSR634603-3"/>
    </source>
</evidence>
<sequence length="339" mass="36709">MTIPCTLSVRIEHWPLAAPFHVSGHTVDAARVLVVALRSGQHRGRGEAAGVYYRAETPENMAEQIAAVRPQIERGISREALIGLLPAGGARNAVDAAMWSLAAQRCGMTVARLAGRARLRPLRTTFTVGVDTAPAMAEAARGYEGAVALKIKLDGNAADADRLLAIRAACPSVALSVDANQGWTQDHMRQMLPVMQHVGIDLLEQPLPVGEDECLESMRYPIRLAADESFQDLDDLASVARRYDVVNVKLDKCGGLTRALSLVSAIRERGRSVMVGCMPCTSLGVAPAYILGQLCDRIDLDGPCFLAEDRTPSFQYRDGYLFGPESPWGRDDALQHEAH</sequence>
<dbReference type="GO" id="GO:0006518">
    <property type="term" value="P:peptide metabolic process"/>
    <property type="evidence" value="ECO:0007669"/>
    <property type="project" value="UniProtKB-ARBA"/>
</dbReference>
<dbReference type="EC" id="5.1.1.-" evidence="7"/>
<dbReference type="GO" id="GO:0016855">
    <property type="term" value="F:racemase and epimerase activity, acting on amino acids and derivatives"/>
    <property type="evidence" value="ECO:0007669"/>
    <property type="project" value="UniProtKB-UniRule"/>
</dbReference>
<keyword evidence="4 7" id="KW-0413">Isomerase</keyword>
<feature type="active site" description="Proton acceptor; specific for (R)-substrate epimerization" evidence="5">
    <location>
        <position position="152"/>
    </location>
</feature>
<dbReference type="InterPro" id="IPR013341">
    <property type="entry name" value="Mandelate_racemase_N_dom"/>
</dbReference>
<evidence type="ECO:0000313" key="10">
    <source>
        <dbReference type="Proteomes" id="UP000366945"/>
    </source>
</evidence>
<feature type="active site" description="Proton acceptor; specific for (S)-substrate epimerization" evidence="5">
    <location>
        <position position="249"/>
    </location>
</feature>
<dbReference type="GeneID" id="300406837"/>
<dbReference type="OrthoDB" id="9782675at2"/>
<dbReference type="InterPro" id="IPR036849">
    <property type="entry name" value="Enolase-like_C_sf"/>
</dbReference>
<dbReference type="RefSeq" id="WP_150682053.1">
    <property type="nucleotide sequence ID" value="NZ_CABPSK010000006.1"/>
</dbReference>
<dbReference type="EMBL" id="CABPSK010000006">
    <property type="protein sequence ID" value="VVE53484.1"/>
    <property type="molecule type" value="Genomic_DNA"/>
</dbReference>
<dbReference type="Proteomes" id="UP000366945">
    <property type="component" value="Unassembled WGS sequence"/>
</dbReference>
<dbReference type="CDD" id="cd03319">
    <property type="entry name" value="L-Ala-DL-Glu_epimerase"/>
    <property type="match status" value="1"/>
</dbReference>
<dbReference type="Pfam" id="PF13378">
    <property type="entry name" value="MR_MLE_C"/>
    <property type="match status" value="1"/>
</dbReference>
<feature type="binding site" evidence="6">
    <location>
        <position position="204"/>
    </location>
    <ligand>
        <name>Mg(2+)</name>
        <dbReference type="ChEBI" id="CHEBI:18420"/>
    </ligand>
</feature>
<proteinExistence type="inferred from homology"/>
<dbReference type="Pfam" id="PF02746">
    <property type="entry name" value="MR_MLE_N"/>
    <property type="match status" value="1"/>
</dbReference>
<dbReference type="SUPFAM" id="SSF54826">
    <property type="entry name" value="Enolase N-terminal domain-like"/>
    <property type="match status" value="1"/>
</dbReference>
<evidence type="ECO:0000256" key="4">
    <source>
        <dbReference type="ARBA" id="ARBA00023235"/>
    </source>
</evidence>
<keyword evidence="3 6" id="KW-0460">Magnesium</keyword>
<evidence type="ECO:0000256" key="3">
    <source>
        <dbReference type="ARBA" id="ARBA00022842"/>
    </source>
</evidence>
<dbReference type="GO" id="GO:0046872">
    <property type="term" value="F:metal ion binding"/>
    <property type="evidence" value="ECO:0007669"/>
    <property type="project" value="UniProtKB-KW"/>
</dbReference>
<dbReference type="InterPro" id="IPR029065">
    <property type="entry name" value="Enolase_C-like"/>
</dbReference>
<evidence type="ECO:0000256" key="5">
    <source>
        <dbReference type="PIRSR" id="PIRSR634603-1"/>
    </source>
</evidence>
<evidence type="ECO:0000256" key="2">
    <source>
        <dbReference type="ARBA" id="ARBA00022723"/>
    </source>
</evidence>
<dbReference type="InterPro" id="IPR029017">
    <property type="entry name" value="Enolase-like_N"/>
</dbReference>